<dbReference type="InterPro" id="IPR008991">
    <property type="entry name" value="Translation_prot_SH3-like_sf"/>
</dbReference>
<evidence type="ECO:0000256" key="4">
    <source>
        <dbReference type="ARBA" id="ARBA00022640"/>
    </source>
</evidence>
<feature type="compositionally biased region" description="Low complexity" evidence="8">
    <location>
        <begin position="35"/>
        <end position="47"/>
    </location>
</feature>
<gene>
    <name evidence="9" type="ORF">DBRI1063_LOCUS18852</name>
</gene>
<name>A0A6U3SZE5_9STRA</name>
<dbReference type="SUPFAM" id="SSF50104">
    <property type="entry name" value="Translation proteins SH3-like domain"/>
    <property type="match status" value="1"/>
</dbReference>
<dbReference type="PANTHER" id="PTHR15680:SF9">
    <property type="entry name" value="LARGE RIBOSOMAL SUBUNIT PROTEIN BL19M"/>
    <property type="match status" value="1"/>
</dbReference>
<keyword evidence="6" id="KW-0687">Ribonucleoprotein</keyword>
<dbReference type="Gene3D" id="2.30.30.790">
    <property type="match status" value="1"/>
</dbReference>
<proteinExistence type="inferred from homology"/>
<dbReference type="EMBL" id="HBGN01029249">
    <property type="protein sequence ID" value="CAD9345447.1"/>
    <property type="molecule type" value="Transcribed_RNA"/>
</dbReference>
<dbReference type="GO" id="GO:0005762">
    <property type="term" value="C:mitochondrial large ribosomal subunit"/>
    <property type="evidence" value="ECO:0007669"/>
    <property type="project" value="TreeGrafter"/>
</dbReference>
<feature type="region of interest" description="Disordered" evidence="8">
    <location>
        <begin position="35"/>
        <end position="98"/>
    </location>
</feature>
<dbReference type="InterPro" id="IPR038657">
    <property type="entry name" value="Ribosomal_bL19_sf"/>
</dbReference>
<keyword evidence="3" id="KW-0150">Chloroplast</keyword>
<comment type="similarity">
    <text evidence="2">Belongs to the bacterial ribosomal protein bL19 family.</text>
</comment>
<evidence type="ECO:0000256" key="7">
    <source>
        <dbReference type="ARBA" id="ARBA00035376"/>
    </source>
</evidence>
<dbReference type="AlphaFoldDB" id="A0A6U3SZE5"/>
<evidence type="ECO:0000313" key="9">
    <source>
        <dbReference type="EMBL" id="CAD9345447.1"/>
    </source>
</evidence>
<evidence type="ECO:0000256" key="8">
    <source>
        <dbReference type="SAM" id="MobiDB-lite"/>
    </source>
</evidence>
<dbReference type="PANTHER" id="PTHR15680">
    <property type="entry name" value="RIBOSOMAL PROTEIN L19"/>
    <property type="match status" value="1"/>
</dbReference>
<protein>
    <recommendedName>
        <fullName evidence="7">50S ribosomal protein L19, chloroplastic</fullName>
    </recommendedName>
</protein>
<dbReference type="Pfam" id="PF01245">
    <property type="entry name" value="Ribosomal_L19"/>
    <property type="match status" value="1"/>
</dbReference>
<feature type="region of interest" description="Disordered" evidence="8">
    <location>
        <begin position="1"/>
        <end position="21"/>
    </location>
</feature>
<organism evidence="9">
    <name type="scientific">Ditylum brightwellii</name>
    <dbReference type="NCBI Taxonomy" id="49249"/>
    <lineage>
        <taxon>Eukaryota</taxon>
        <taxon>Sar</taxon>
        <taxon>Stramenopiles</taxon>
        <taxon>Ochrophyta</taxon>
        <taxon>Bacillariophyta</taxon>
        <taxon>Mediophyceae</taxon>
        <taxon>Lithodesmiophycidae</taxon>
        <taxon>Lithodesmiales</taxon>
        <taxon>Lithodesmiaceae</taxon>
        <taxon>Ditylum</taxon>
    </lineage>
</organism>
<accession>A0A6U3SZE5</accession>
<dbReference type="GO" id="GO:0006412">
    <property type="term" value="P:translation"/>
    <property type="evidence" value="ECO:0007669"/>
    <property type="project" value="InterPro"/>
</dbReference>
<evidence type="ECO:0000256" key="6">
    <source>
        <dbReference type="ARBA" id="ARBA00023274"/>
    </source>
</evidence>
<evidence type="ECO:0000256" key="3">
    <source>
        <dbReference type="ARBA" id="ARBA00022528"/>
    </source>
</evidence>
<dbReference type="GO" id="GO:0009507">
    <property type="term" value="C:chloroplast"/>
    <property type="evidence" value="ECO:0007669"/>
    <property type="project" value="UniProtKB-SubCell"/>
</dbReference>
<evidence type="ECO:0000256" key="1">
    <source>
        <dbReference type="ARBA" id="ARBA00004229"/>
    </source>
</evidence>
<evidence type="ECO:0000256" key="5">
    <source>
        <dbReference type="ARBA" id="ARBA00022980"/>
    </source>
</evidence>
<keyword evidence="5" id="KW-0689">Ribosomal protein</keyword>
<sequence>MLRSVGTSSLRLLSRSSSAPQTSIVSALTSHSEAAAAATTGQQHAASFSTKSNGKQHFKPGTGVPIEQMPYYHHTKKSETPLPHGDPRRPPKFKSPRKRASKLFHELNVEAVDKSVESNPNVLKVPFRVGDAIEIEMVSMGGVNSSANVDKLRGVVLGRSNRGLGSSVQIRDVMYGEPIDRQIMLHSPLLKSLKVLEKNFVHKGKKKVKRAKLYYLRDRLPVETRVTKW</sequence>
<feature type="compositionally biased region" description="Low complexity" evidence="8">
    <location>
        <begin position="8"/>
        <end position="18"/>
    </location>
</feature>
<dbReference type="InterPro" id="IPR001857">
    <property type="entry name" value="Ribosomal_bL19"/>
</dbReference>
<comment type="subcellular location">
    <subcellularLocation>
        <location evidence="1">Plastid</location>
        <location evidence="1">Chloroplast</location>
    </subcellularLocation>
</comment>
<evidence type="ECO:0000256" key="2">
    <source>
        <dbReference type="ARBA" id="ARBA00005781"/>
    </source>
</evidence>
<reference evidence="9" key="1">
    <citation type="submission" date="2021-01" db="EMBL/GenBank/DDBJ databases">
        <authorList>
            <person name="Corre E."/>
            <person name="Pelletier E."/>
            <person name="Niang G."/>
            <person name="Scheremetjew M."/>
            <person name="Finn R."/>
            <person name="Kale V."/>
            <person name="Holt S."/>
            <person name="Cochrane G."/>
            <person name="Meng A."/>
            <person name="Brown T."/>
            <person name="Cohen L."/>
        </authorList>
    </citation>
    <scope>NUCLEOTIDE SEQUENCE</scope>
    <source>
        <strain evidence="9">Pop2</strain>
    </source>
</reference>
<dbReference type="PRINTS" id="PR00061">
    <property type="entry name" value="RIBOSOMALL19"/>
</dbReference>
<dbReference type="GO" id="GO:0003735">
    <property type="term" value="F:structural constituent of ribosome"/>
    <property type="evidence" value="ECO:0007669"/>
    <property type="project" value="InterPro"/>
</dbReference>
<keyword evidence="4" id="KW-0934">Plastid</keyword>